<keyword evidence="2" id="KW-1185">Reference proteome</keyword>
<sequence length="445" mass="48341">MAELSAAKVEILRDLVAMAPDAVVFMLEDRLSDDTSSDGALAAVRALVTHEATDRRVRNSALSPVAALFRPAAAGQLTFPSHALRLIWRGLKAEAPDQVREAELFCLRFNDDEDPPRVFDDLCKTAAEQLAAGEQTDFAAAAQACAKANDEGVAALVGCLELSRIVRPATRRLADWVRRMNSESTALVRLHYRDACALEADGGIHFFEMLAAQMSEPWQILRIISAVMDKPSETYLAASEMASFADRVFTDIDQQLTIIRGFDLAGGEAAARSVAQAVRRASNQIAEFEDSVRMAGGPWAQRLANQKKSLALAVESRLKDVSKVVDLALPTQSLRYGARMVKAAPKLTTDPDPVQIARALTLLNFADGVRAEADGAGFGAVRTKVFEALESRMDTYVEDLLDRLRSGDGDPPERLRAYLEAAAEIVSASRDEKSAQIVRRRAAAA</sequence>
<reference evidence="1 2" key="1">
    <citation type="submission" date="2023-07" db="EMBL/GenBank/DDBJ databases">
        <title>Genomic Encyclopedia of Type Strains, Phase IV (KMG-IV): sequencing the most valuable type-strain genomes for metagenomic binning, comparative biology and taxonomic classification.</title>
        <authorList>
            <person name="Goeker M."/>
        </authorList>
    </citation>
    <scope>NUCLEOTIDE SEQUENCE [LARGE SCALE GENOMIC DNA]</scope>
    <source>
        <strain evidence="1 2">DSM 18695</strain>
    </source>
</reference>
<evidence type="ECO:0000313" key="2">
    <source>
        <dbReference type="Proteomes" id="UP001228905"/>
    </source>
</evidence>
<evidence type="ECO:0000313" key="1">
    <source>
        <dbReference type="EMBL" id="MDQ0463515.1"/>
    </source>
</evidence>
<protein>
    <recommendedName>
        <fullName evidence="3">DUF403 domain-containing protein</fullName>
    </recommendedName>
</protein>
<proteinExistence type="predicted"/>
<dbReference type="Proteomes" id="UP001228905">
    <property type="component" value="Unassembled WGS sequence"/>
</dbReference>
<comment type="caution">
    <text evidence="1">The sequence shown here is derived from an EMBL/GenBank/DDBJ whole genome shotgun (WGS) entry which is preliminary data.</text>
</comment>
<dbReference type="EMBL" id="JAUSVS010000002">
    <property type="protein sequence ID" value="MDQ0463515.1"/>
    <property type="molecule type" value="Genomic_DNA"/>
</dbReference>
<accession>A0ABU0IQ26</accession>
<dbReference type="RefSeq" id="WP_307347497.1">
    <property type="nucleotide sequence ID" value="NZ_JAUSVS010000002.1"/>
</dbReference>
<name>A0ABU0IQ26_9CAUL</name>
<organism evidence="1 2">
    <name type="scientific">Caulobacter ginsengisoli</name>
    <dbReference type="NCBI Taxonomy" id="400775"/>
    <lineage>
        <taxon>Bacteria</taxon>
        <taxon>Pseudomonadati</taxon>
        <taxon>Pseudomonadota</taxon>
        <taxon>Alphaproteobacteria</taxon>
        <taxon>Caulobacterales</taxon>
        <taxon>Caulobacteraceae</taxon>
        <taxon>Caulobacter</taxon>
    </lineage>
</organism>
<gene>
    <name evidence="1" type="ORF">QO010_001286</name>
</gene>
<evidence type="ECO:0008006" key="3">
    <source>
        <dbReference type="Google" id="ProtNLM"/>
    </source>
</evidence>